<dbReference type="Proteomes" id="UP000315628">
    <property type="component" value="Unassembled WGS sequence"/>
</dbReference>
<protein>
    <recommendedName>
        <fullName evidence="5">AtpZ/AtpI family protein</fullName>
    </recommendedName>
</protein>
<feature type="transmembrane region" description="Helical" evidence="2">
    <location>
        <begin position="76"/>
        <end position="99"/>
    </location>
</feature>
<dbReference type="AlphaFoldDB" id="A0A560W8D6"/>
<evidence type="ECO:0000256" key="2">
    <source>
        <dbReference type="SAM" id="Phobius"/>
    </source>
</evidence>
<dbReference type="OrthoDB" id="5193039at2"/>
<organism evidence="3 4">
    <name type="scientific">Marihabitans asiaticum</name>
    <dbReference type="NCBI Taxonomy" id="415218"/>
    <lineage>
        <taxon>Bacteria</taxon>
        <taxon>Bacillati</taxon>
        <taxon>Actinomycetota</taxon>
        <taxon>Actinomycetes</taxon>
        <taxon>Micrococcales</taxon>
        <taxon>Intrasporangiaceae</taxon>
        <taxon>Marihabitans</taxon>
    </lineage>
</organism>
<feature type="region of interest" description="Disordered" evidence="1">
    <location>
        <begin position="1"/>
        <end position="20"/>
    </location>
</feature>
<gene>
    <name evidence="3" type="ORF">FB557_2529</name>
</gene>
<evidence type="ECO:0008006" key="5">
    <source>
        <dbReference type="Google" id="ProtNLM"/>
    </source>
</evidence>
<keyword evidence="2" id="KW-1133">Transmembrane helix</keyword>
<keyword evidence="4" id="KW-1185">Reference proteome</keyword>
<dbReference type="EMBL" id="VIUW01000004">
    <property type="protein sequence ID" value="TWD13887.1"/>
    <property type="molecule type" value="Genomic_DNA"/>
</dbReference>
<dbReference type="RefSeq" id="WP_144857942.1">
    <property type="nucleotide sequence ID" value="NZ_BAAAYT010000002.1"/>
</dbReference>
<evidence type="ECO:0000313" key="4">
    <source>
        <dbReference type="Proteomes" id="UP000315628"/>
    </source>
</evidence>
<accession>A0A560W8D6</accession>
<keyword evidence="2" id="KW-0812">Transmembrane</keyword>
<keyword evidence="2" id="KW-0472">Membrane</keyword>
<evidence type="ECO:0000256" key="1">
    <source>
        <dbReference type="SAM" id="MobiDB-lite"/>
    </source>
</evidence>
<feature type="transmembrane region" description="Helical" evidence="2">
    <location>
        <begin position="47"/>
        <end position="70"/>
    </location>
</feature>
<evidence type="ECO:0000313" key="3">
    <source>
        <dbReference type="EMBL" id="TWD13887.1"/>
    </source>
</evidence>
<comment type="caution">
    <text evidence="3">The sequence shown here is derived from an EMBL/GenBank/DDBJ whole genome shotgun (WGS) entry which is preliminary data.</text>
</comment>
<proteinExistence type="predicted"/>
<reference evidence="3 4" key="1">
    <citation type="submission" date="2019-06" db="EMBL/GenBank/DDBJ databases">
        <title>Sequencing the genomes of 1000 actinobacteria strains.</title>
        <authorList>
            <person name="Klenk H.-P."/>
        </authorList>
    </citation>
    <scope>NUCLEOTIDE SEQUENCE [LARGE SCALE GENOMIC DNA]</scope>
    <source>
        <strain evidence="3 4">DSM 18935</strain>
    </source>
</reference>
<name>A0A560W8D6_9MICO</name>
<sequence>MTPLRPRATERPDAAPAPRLVTKKDVSNVDLAWTTGEDPHPAAQADALGATVIAYLITGPLLFGGIGWLLDAWLGTGAFLPLGVVGGMVLSLYTIWLRYGTTQAPTIERGDATQTGAEPQNEENQ</sequence>